<dbReference type="NCBIfam" id="NF005994">
    <property type="entry name" value="PRK08118.1"/>
    <property type="match status" value="1"/>
</dbReference>
<reference evidence="1 2" key="1">
    <citation type="journal article" date="2018" name="Int. J. Syst. Evol. Microbiol.">
        <title>Planococcus salinus sp. nov., a moderately halophilic bacterium isolated from a saline-alkali soil.</title>
        <authorList>
            <person name="Gan L."/>
        </authorList>
    </citation>
    <scope>NUCLEOTIDE SEQUENCE [LARGE SCALE GENOMIC DNA]</scope>
    <source>
        <strain evidence="1 2">LCB217</strain>
    </source>
</reference>
<evidence type="ECO:0000313" key="2">
    <source>
        <dbReference type="Proteomes" id="UP000275473"/>
    </source>
</evidence>
<dbReference type="InterPro" id="IPR052922">
    <property type="entry name" value="Cytidylate_Kinase-2"/>
</dbReference>
<accession>A0A3M8PBY4</accession>
<keyword evidence="2" id="KW-1185">Reference proteome</keyword>
<dbReference type="SUPFAM" id="SSF52540">
    <property type="entry name" value="P-loop containing nucleoside triphosphate hydrolases"/>
    <property type="match status" value="1"/>
</dbReference>
<evidence type="ECO:0000313" key="1">
    <source>
        <dbReference type="EMBL" id="RNF41217.1"/>
    </source>
</evidence>
<dbReference type="RefSeq" id="WP_123163964.1">
    <property type="nucleotide sequence ID" value="NZ_RIAX01000001.1"/>
</dbReference>
<organism evidence="1 2">
    <name type="scientific">Planococcus salinus</name>
    <dbReference type="NCBI Taxonomy" id="1848460"/>
    <lineage>
        <taxon>Bacteria</taxon>
        <taxon>Bacillati</taxon>
        <taxon>Bacillota</taxon>
        <taxon>Bacilli</taxon>
        <taxon>Bacillales</taxon>
        <taxon>Caryophanaceae</taxon>
        <taxon>Planococcus</taxon>
    </lineage>
</organism>
<gene>
    <name evidence="1" type="ORF">EEX84_02395</name>
</gene>
<dbReference type="PANTHER" id="PTHR37816">
    <property type="entry name" value="YALI0E33011P"/>
    <property type="match status" value="1"/>
</dbReference>
<dbReference type="Proteomes" id="UP000275473">
    <property type="component" value="Unassembled WGS sequence"/>
</dbReference>
<dbReference type="InterPro" id="IPR027417">
    <property type="entry name" value="P-loop_NTPase"/>
</dbReference>
<sequence length="167" mass="19659">MKRIALIGSGGSGKSTLAREMGSKLNIEVYHLDALFWKPNWQPTSKEEQRKVQHQLVKKAEWIIDGNYNGTMDIRLNAADTVIFLDFNRTLCTYRALKRMVQYRNRKRPDMAEGVEERFDLNFIKWIWNYPKTIRPIVLQRLEKLPKDKAIIILKSPKEAQHFLDTI</sequence>
<comment type="caution">
    <text evidence="1">The sequence shown here is derived from an EMBL/GenBank/DDBJ whole genome shotgun (WGS) entry which is preliminary data.</text>
</comment>
<dbReference type="PANTHER" id="PTHR37816:SF3">
    <property type="entry name" value="MODULATES DNA TOPOLOGY"/>
    <property type="match status" value="1"/>
</dbReference>
<dbReference type="EMBL" id="RIAX01000001">
    <property type="protein sequence ID" value="RNF41217.1"/>
    <property type="molecule type" value="Genomic_DNA"/>
</dbReference>
<dbReference type="OrthoDB" id="1201990at2"/>
<dbReference type="AlphaFoldDB" id="A0A3M8PBY4"/>
<proteinExistence type="predicted"/>
<protein>
    <submittedName>
        <fullName evidence="1">DNA topology modulation protein</fullName>
    </submittedName>
</protein>
<dbReference type="Gene3D" id="3.40.50.300">
    <property type="entry name" value="P-loop containing nucleotide triphosphate hydrolases"/>
    <property type="match status" value="1"/>
</dbReference>
<name>A0A3M8PBY4_9BACL</name>